<feature type="transmembrane region" description="Helical" evidence="1">
    <location>
        <begin position="121"/>
        <end position="145"/>
    </location>
</feature>
<feature type="transmembrane region" description="Helical" evidence="1">
    <location>
        <begin position="176"/>
        <end position="197"/>
    </location>
</feature>
<comment type="caution">
    <text evidence="2">The sequence shown here is derived from an EMBL/GenBank/DDBJ whole genome shotgun (WGS) entry which is preliminary data.</text>
</comment>
<dbReference type="RefSeq" id="WP_249279490.1">
    <property type="nucleotide sequence ID" value="NZ_JACRSS010000001.1"/>
</dbReference>
<protein>
    <submittedName>
        <fullName evidence="2">Uncharacterized protein</fullName>
    </submittedName>
</protein>
<dbReference type="EMBL" id="JACRSS010000001">
    <property type="protein sequence ID" value="MBC8537592.1"/>
    <property type="molecule type" value="Genomic_DNA"/>
</dbReference>
<accession>A0A926DGY1</accession>
<keyword evidence="1" id="KW-0472">Membrane</keyword>
<reference evidence="2" key="1">
    <citation type="submission" date="2020-08" db="EMBL/GenBank/DDBJ databases">
        <title>Genome public.</title>
        <authorList>
            <person name="Liu C."/>
            <person name="Sun Q."/>
        </authorList>
    </citation>
    <scope>NUCLEOTIDE SEQUENCE</scope>
    <source>
        <strain evidence="2">NSJ-63</strain>
    </source>
</reference>
<gene>
    <name evidence="2" type="ORF">H8693_01445</name>
</gene>
<evidence type="ECO:0000313" key="3">
    <source>
        <dbReference type="Proteomes" id="UP000617951"/>
    </source>
</evidence>
<dbReference type="AlphaFoldDB" id="A0A926DGY1"/>
<keyword evidence="3" id="KW-1185">Reference proteome</keyword>
<keyword evidence="1" id="KW-0812">Transmembrane</keyword>
<dbReference type="Proteomes" id="UP000617951">
    <property type="component" value="Unassembled WGS sequence"/>
</dbReference>
<keyword evidence="1" id="KW-1133">Transmembrane helix</keyword>
<organism evidence="2 3">
    <name type="scientific">Guopingia tenuis</name>
    <dbReference type="NCBI Taxonomy" id="2763656"/>
    <lineage>
        <taxon>Bacteria</taxon>
        <taxon>Bacillati</taxon>
        <taxon>Bacillota</taxon>
        <taxon>Clostridia</taxon>
        <taxon>Christensenellales</taxon>
        <taxon>Christensenellaceae</taxon>
        <taxon>Guopingia</taxon>
    </lineage>
</organism>
<evidence type="ECO:0000313" key="2">
    <source>
        <dbReference type="EMBL" id="MBC8537592.1"/>
    </source>
</evidence>
<proteinExistence type="predicted"/>
<name>A0A926DGY1_9FIRM</name>
<evidence type="ECO:0000256" key="1">
    <source>
        <dbReference type="SAM" id="Phobius"/>
    </source>
</evidence>
<sequence>MQHRIRWMMDEIRNHKAAYILGGFFILAGLIAGFVSVGSGTPSFRLAVLRCFWGYQMDYSLFPFLWSIGFWRVLGWAAYLFCSLWIIGIPCMCILVPLYSALWSMGWGILFSIAFPLQFLWMVPVFLILLGVHIACFLQLCAYGIENIKKCLKERHVPKTPSDIYREAAPHYRRCMACYLVLLGSLVMEAVILSEFYQALL</sequence>
<feature type="transmembrane region" description="Helical" evidence="1">
    <location>
        <begin position="20"/>
        <end position="44"/>
    </location>
</feature>